<keyword evidence="1" id="KW-1015">Disulfide bond</keyword>
<feature type="domain" description="Ig-like" evidence="3">
    <location>
        <begin position="1972"/>
        <end position="2062"/>
    </location>
</feature>
<gene>
    <name evidence="4" type="primary">TTN_0</name>
    <name evidence="4" type="ORF">N1851_018354</name>
</gene>
<dbReference type="InterPro" id="IPR013098">
    <property type="entry name" value="Ig_I-set"/>
</dbReference>
<dbReference type="EMBL" id="JAOPHQ010003412">
    <property type="protein sequence ID" value="KAK0143518.1"/>
    <property type="molecule type" value="Genomic_DNA"/>
</dbReference>
<reference evidence="4" key="1">
    <citation type="journal article" date="2023" name="Front. Mar. Sci.">
        <title>A new Merluccius polli reference genome to investigate the effects of global change in West African waters.</title>
        <authorList>
            <person name="Mateo J.L."/>
            <person name="Blanco-Fernandez C."/>
            <person name="Garcia-Vazquez E."/>
            <person name="Machado-Schiaffino G."/>
        </authorList>
    </citation>
    <scope>NUCLEOTIDE SEQUENCE</scope>
    <source>
        <strain evidence="4">C29</strain>
        <tissue evidence="4">Fin</tissue>
    </source>
</reference>
<feature type="domain" description="Ig-like" evidence="3">
    <location>
        <begin position="2773"/>
        <end position="2863"/>
    </location>
</feature>
<dbReference type="FunFam" id="2.60.40.10:FF:000022">
    <property type="entry name" value="Cardiac titin"/>
    <property type="match status" value="17"/>
</dbReference>
<name>A0AA47MN96_MERPO</name>
<dbReference type="InterPro" id="IPR003598">
    <property type="entry name" value="Ig_sub2"/>
</dbReference>
<feature type="domain" description="Ig-like" evidence="3">
    <location>
        <begin position="477"/>
        <end position="565"/>
    </location>
</feature>
<feature type="domain" description="Ig-like" evidence="3">
    <location>
        <begin position="2196"/>
        <end position="2286"/>
    </location>
</feature>
<feature type="domain" description="Ig-like" evidence="3">
    <location>
        <begin position="1860"/>
        <end position="1950"/>
    </location>
</feature>
<organism evidence="4 5">
    <name type="scientific">Merluccius polli</name>
    <name type="common">Benguela hake</name>
    <name type="synonym">Merluccius cadenati</name>
    <dbReference type="NCBI Taxonomy" id="89951"/>
    <lineage>
        <taxon>Eukaryota</taxon>
        <taxon>Metazoa</taxon>
        <taxon>Chordata</taxon>
        <taxon>Craniata</taxon>
        <taxon>Vertebrata</taxon>
        <taxon>Euteleostomi</taxon>
        <taxon>Actinopterygii</taxon>
        <taxon>Neopterygii</taxon>
        <taxon>Teleostei</taxon>
        <taxon>Neoteleostei</taxon>
        <taxon>Acanthomorphata</taxon>
        <taxon>Zeiogadaria</taxon>
        <taxon>Gadariae</taxon>
        <taxon>Gadiformes</taxon>
        <taxon>Gadoidei</taxon>
        <taxon>Merlucciidae</taxon>
        <taxon>Merluccius</taxon>
    </lineage>
</organism>
<dbReference type="GO" id="GO:0055013">
    <property type="term" value="P:cardiac muscle cell development"/>
    <property type="evidence" value="ECO:0007669"/>
    <property type="project" value="UniProtKB-ARBA"/>
</dbReference>
<feature type="domain" description="Ig-like" evidence="3">
    <location>
        <begin position="2959"/>
        <end position="3049"/>
    </location>
</feature>
<comment type="caution">
    <text evidence="4">The sequence shown here is derived from an EMBL/GenBank/DDBJ whole genome shotgun (WGS) entry which is preliminary data.</text>
</comment>
<feature type="domain" description="Ig-like" evidence="3">
    <location>
        <begin position="2680"/>
        <end position="2770"/>
    </location>
</feature>
<dbReference type="InterPro" id="IPR013783">
    <property type="entry name" value="Ig-like_fold"/>
</dbReference>
<keyword evidence="5" id="KW-1185">Reference proteome</keyword>
<feature type="domain" description="Ig-like" evidence="3">
    <location>
        <begin position="947"/>
        <end position="1037"/>
    </location>
</feature>
<feature type="domain" description="Ig-like" evidence="3">
    <location>
        <begin position="4067"/>
        <end position="4169"/>
    </location>
</feature>
<feature type="domain" description="Ig-like" evidence="3">
    <location>
        <begin position="102"/>
        <end position="190"/>
    </location>
</feature>
<feature type="domain" description="Ig-like" evidence="3">
    <location>
        <begin position="3424"/>
        <end position="3514"/>
    </location>
</feature>
<feature type="domain" description="Ig-like" evidence="3">
    <location>
        <begin position="3637"/>
        <end position="3727"/>
    </location>
</feature>
<feature type="domain" description="Ig-like" evidence="3">
    <location>
        <begin position="3145"/>
        <end position="3235"/>
    </location>
</feature>
<feature type="domain" description="Ig-like" evidence="3">
    <location>
        <begin position="2866"/>
        <end position="2956"/>
    </location>
</feature>
<feature type="domain" description="Ig-like" evidence="3">
    <location>
        <begin position="3331"/>
        <end position="3421"/>
    </location>
</feature>
<feature type="domain" description="Ig-like" evidence="3">
    <location>
        <begin position="1522"/>
        <end position="1614"/>
    </location>
</feature>
<dbReference type="SMART" id="SM00408">
    <property type="entry name" value="IGc2"/>
    <property type="match status" value="42"/>
</dbReference>
<evidence type="ECO:0000256" key="1">
    <source>
        <dbReference type="ARBA" id="ARBA00023157"/>
    </source>
</evidence>
<evidence type="ECO:0000256" key="2">
    <source>
        <dbReference type="ARBA" id="ARBA00023319"/>
    </source>
</evidence>
<feature type="domain" description="Ig-like" evidence="3">
    <location>
        <begin position="2308"/>
        <end position="2398"/>
    </location>
</feature>
<feature type="domain" description="Ig-like" evidence="3">
    <location>
        <begin position="1132"/>
        <end position="1222"/>
    </location>
</feature>
<feature type="domain" description="Ig-like" evidence="3">
    <location>
        <begin position="850"/>
        <end position="941"/>
    </location>
</feature>
<dbReference type="InterPro" id="IPR036179">
    <property type="entry name" value="Ig-like_dom_sf"/>
</dbReference>
<feature type="domain" description="Ig-like" evidence="3">
    <location>
        <begin position="1040"/>
        <end position="1128"/>
    </location>
</feature>
<dbReference type="SUPFAM" id="SSF48726">
    <property type="entry name" value="Immunoglobulin"/>
    <property type="match status" value="42"/>
</dbReference>
<feature type="domain" description="Ig-like" evidence="3">
    <location>
        <begin position="664"/>
        <end position="752"/>
    </location>
</feature>
<feature type="domain" description="Ig-like" evidence="3">
    <location>
        <begin position="1227"/>
        <end position="1317"/>
    </location>
</feature>
<feature type="domain" description="Ig-like" evidence="3">
    <location>
        <begin position="570"/>
        <end position="659"/>
    </location>
</feature>
<keyword evidence="2" id="KW-0393">Immunoglobulin domain</keyword>
<dbReference type="PROSITE" id="PS50835">
    <property type="entry name" value="IG_LIKE"/>
    <property type="match status" value="41"/>
</dbReference>
<feature type="domain" description="Ig-like" evidence="3">
    <location>
        <begin position="3967"/>
        <end position="4057"/>
    </location>
</feature>
<dbReference type="CDD" id="cd00096">
    <property type="entry name" value="Ig"/>
    <property type="match status" value="30"/>
</dbReference>
<dbReference type="Gene3D" id="2.60.40.10">
    <property type="entry name" value="Immunoglobulins"/>
    <property type="match status" value="42"/>
</dbReference>
<dbReference type="PANTHER" id="PTHR47633">
    <property type="entry name" value="IMMUNOGLOBULIN"/>
    <property type="match status" value="1"/>
</dbReference>
<feature type="domain" description="Ig-like" evidence="3">
    <location>
        <begin position="1748"/>
        <end position="1838"/>
    </location>
</feature>
<dbReference type="SMART" id="SM00409">
    <property type="entry name" value="IG"/>
    <property type="match status" value="42"/>
</dbReference>
<dbReference type="InterPro" id="IPR003599">
    <property type="entry name" value="Ig_sub"/>
</dbReference>
<feature type="domain" description="Ig-like" evidence="3">
    <location>
        <begin position="1319"/>
        <end position="1409"/>
    </location>
</feature>
<feature type="domain" description="Ig-like" evidence="3">
    <location>
        <begin position="3544"/>
        <end position="3634"/>
    </location>
</feature>
<evidence type="ECO:0000259" key="3">
    <source>
        <dbReference type="PROSITE" id="PS50835"/>
    </source>
</evidence>
<sequence length="4208" mass="466165">MVYVSEAPVFLDKTESRLVVRAGETQRLECMLAGTPVVSVRWFTDQAEIHQSKKYKTSFVNSVAMLEISSAHEKDSGRYFCEASNEAGMQSCAFELKVKEPPSFVEEIKPLQVVKRSAAEFTCRVAGSAPLKAVWHKNNEPITASMKHVMRDSNNVLILEIQDCESADEGSYQCVVANEVGSCSGSTELTLKDSPRFVKKIENVSARMKDPAVFQCTVKGSPTLSVQWQKDESWILEDPKIERTFENNVAMLRIPACEASHSGKFTCQVTNEAGQDRCFAILTVQEPPQILEMPEVVKVTLGDPVSLECRIVGTPKIGARWSKDGRDLLSSRHYQLHYEDNFSKLKIHSSQLGDTGEYMFEAMNYVGSCRCKVKLLVVGGVIPPSFSKKLTNIQEIWASLVTFECKVAGSLPISVEWRKGRKTITASNKYNLSHADNTVSLQLRLSESNDTGEYSCRITNQAGSCVCSGVLTAKVPPNFIDKLEPQNVLRNSTVHLRSTFEGTPPFTVKWFKDDEELFTSPSCVITINEASSTILLHSVGASHIGIYSCQVTNQAGTEKCAAELLVKEPPQFLVKLPPTTFVKQREGYRFECKATSAPSLKMCWYKNDQMLTEGNNYKIVFADSTAYLQLRTTGVEDNGVYTCEAYNDAGNTSCSTVFTVQESPSFMKKPDNLEGNKGKDGSLHCELYGTPPFQVNWYKDKRPLRENHKYRMVSEGASATLHIMRLDMTDTGLYECRVSNNVGSETCHTTVSLREPPSFIQKLAEQSVRAGQELTLTAKVKGSEPINVSWVQDKDHILRDGDNRKISYLNGVATLTVPTADPTTSGKYTCQLRNDSGQAECITLVTVLEPAAIVDFPETLNVKSGDSAAIEVSVSGSAELKPKWFKDNRELSTSTKFKMSFSKKVVVLKIQSTDKADAGVYKLEIQNNIGKALCNVKLSVSDKMIPPTFIRKLRDTHLVAGRSGEMECKVAGSAPFTTSWFHNGQEIKSGPSYDISLSDNTCKIKVPTVKLSDSGKYTCKAANTAGTSETSASMTVTEPPSFLETPDMKESLPGKNVPFLARVKGSGPLKVRWFRGTKEMLHGRGCDISLKEGVATLVLNHVEKSHAGEYTCQAINNAGKENCSFNLFVKEPVRFVKKLRNISSEKGKPLRLEVTFVGTPRVDVTWRKDGNFIWASYQYNVITTDTSCILEVLNSDKMDAAGTYSCEVDNGVGREKCEAQISILERPYFVEALESLEVAVCDALTLSNHIAGTPDISVAWFKADEKLSKSNTCLMDFSNGVATLTLSKTTMFDHGEIICKAENHVASASCSCKVTVTEPVCFIKKLEDTRFIVGQTLKLVCTYTGSQRVHVTWKKDDKLIWASYQYNVLTTDSTCSLEVLYSDRPAAAGKYSCEILNEVGSDVCHALVSLEPVSFIKKLEDTSFIVGRPLKLMCTYTGSQRVYVTWKKDDKLIWASYQYNVLTTDSTCSLEVLYSDRPAAAGKYSCEISNEAGSDVCHAHVSLGKGTSTNLPTAFHSSANLPKPVRFIKKLEDTSVIVGQPLKLVCTYTGSQRVHVTWKKDDKLIWASYQYNVLTTDSTCSLEVLYSDRPAAAGKYSCEISNEAGIDVCHAHVSLGKGTSTNLPTAFHSSDNLLKPVRFIKKLEDTSVIVGQPLKLVCTYTGSQRVHVTWKKDDKLIWASYQYNVLTTNSTCSLEVLYSDRPAAAGKYSCEISNEAGIDVCHAHVSLGKGTSTNLPTAFHSSANLLKPVRFIKKLEDTSVIVGQPLKLVCTYTGSQRVHVTWKKDDKLIWASYQYNVLTTDSTCSLEVLYSDRPAAAGKYSCEISNEAGIDVCHAHVSLGKGTSTHLPTAFHSSANLLKPVRFIKKLEDTSVIVGRPLKLVCTYTGSQRVYVTWKKDDKLIWASYQYNVLTTNSTCSLEVLYSDRPAAAGKYSCEISNEAGSDVCHAHVSLGKGTSSNLPTAFHSSANLLKPVRFIKKLEDTSVIVGQPLKLVCTYTGSQRVYVTWKKDDKLIWASYQYNVLTTDSTCSLEVLYSDRPAAAGKYSCEISNGAGSDVCHAHVSLGKGTSSNLPTAFHSSANLLKPVRFIKKLEDTSVIVGRPLKLVCTYTGSQRVYVTWKKDDKLIWASYQYNVLTTNSTCSLEVLYSDRPAAAGKYSCEISNEAGSDVCHAHVSLGKGTSSNLPTAFHSSINPLKPVRFIKKMKDIHFIVGQPLKLVCTYTGSQRVYVTWKKDDKLIWASYQYNVLTTDSTCSLEVLYSDRPAAAGKYSCEISNEAGSDVCHAHVSLGKGTSTNLPTAFHFSTNLLKPVRFIKKLKDTNVIVGQPLKLVCTYTESQTVHVTWKKDDKLIWASDQYNILTTDSTCSLEVLYSDRPAAAGKYSCEISNEAGSDVCHAHVSLEPVRFIKKLKSTNFIVGQPLKLLCTYTGSQRVHVTWKKDDKLIWASYQYNVLTTNSTCSLEVLYSDRPAAAGKYSCEISNEAGSDVCHAHVSLEPVRFIKKLKDTNVIVGQPLKLVCTYTGSQRVHVTWKKDDKLIWASYQYNVLTTNSTCSLEVLYSDRPAAAGKYSCEISNEAGSDVCHAHVSLEPVRFIKKLKDTNVIVGQPLKLVCTYTGSQRVHVTWKKDDKLIWASYQYNVLTTNSTCSLEVLYSDRPAAAGKYSCEISNEAGSDVCHAHVSLEPVRFIKKLEDTSVIVGQPLKLVCTYTGSQRVHVTWKKDDKLIWASYQYNVLTTDSTCSLEVLYSDRPAAAGKYSCEISNEAGSDVCHAHVSLEPVRFIKKLKDTNVIVGQPLKLVCTYTGSQRVHVTWKKDDKLIWASYQYNVLTTDSTCSLEVLYSDRPAAAGKYSCEISNEAGSDVCHAHVSLEPVRFIKKLKDTNVIVGQPLKLVCTYTGSQRVHVTWKKDDKLIWASYQYNVLTTDNTCSLEVLYSDRPAAAGKYSCEISNEAGSDVCHAHVSLEPVRFIKKLKDTNVIVGQPLKLVCTYTGSQRVHVTWKKDDKLIWASYQYNVLTTDSTCSLEVLYSDRPAAAGKYSCEISNEAGSDVCHAHVSLEPVRFIKKLKDTNVIVGQPLKLVCTYTGSQRVHVTWKKDDKLIWASYQYNVLTTDNTCSLEVLYSDRPAAAGKYSCEISNEAGSDVCHAHVSLEPVRFIKKLKDTNVIVGQPLKLVCTYTGSQRVHVTWKKDDKLIWASYQYNVLTTDSTCSLEVLYSDRPAAAGKYSCEISNEAGSDVCHAHVSLEPVRFIKKLKDTNVIVGQPLKLVCTYTGSQRVHVTWKKDNKLIWASYQYNVLTTDSTCSLEVLYSDRPAAAGKYSCEISNEAGSDVCHAHVSLEPVRFIKKLKDTNVIVGQPLKLVCTYTGSQRVHVTWKKDDKLIWASYQYNVITTNSTCSLEVLYSDRPAAAGKYSCEISNEAGSDVCHAHVSLEPVHFIKKLKDTKFIVGQPLKLVCTYTGSQRVHVTWKKDDKLIWASYQYNVLTTDSTCSLEVLYSDRPAAAGKYSCEVSNEAGSDVCHAHVSLGKGTSTTLPTAFHSSSNLLSNYLHFSDEPVRFIKKLKNTNFTVGQPLKLVCTYTGSQRVHVTWKKDEKLIWASYQYNVLTTNSTCSLEVLYSDRPAAAGKYSCEISNEAGSDVCHAHVSLEPVHFIKKLKDTKFIVGQPLKLVCMYTGSQRVHVTWKKDDKLIWASYQYNVLTTDSTCSLEVLYSDRPAAAGKYSCEISNEAGSDVCHAHVSLEPICFIKKLEDTCFIVGQPLKLVCTYTGSQRVNVTWKKDDRLIWASYQYNVLTTDSTCSLEVLYSDRPAAAGKYSCEISNEAGSHVCHAHVSLGKGTHTLTYQQLSIPLLISSTTSIFSDEPVRFIKQLKDTNFIVGQPLKLVCTYTGSQRVHVTWKKDDKLIWASYQYNVLTTDSTCSLEVLYSDRPAAAGKYSCEISNEAGSDVCHAHVKAQALTFKQLSIPLLISSVTTSIFSDEPIRFIKKLEDTSFIVGQPLKLVCTYAGSQRVNVTWRKNDKLIWASYQYNVLTTDSTCSLEVLYSDRPSAAGIYSCEISNDAGSNVCHAHVSLGKGTNTNLPTVFQCSANLLKSIHFIERLKDTSFIVGQPLKLVCTYTGSQRVHVTWKKDDKLIWASYQYNVLTTDSTCSLEILYSDRPAAAGKYSCEISNEAGSDVCHARVTLGKGTSTNLPTAFHSSANLLSNYLHFLRWCMITLISLLT</sequence>
<feature type="domain" description="Ig-like" evidence="3">
    <location>
        <begin position="3850"/>
        <end position="3940"/>
    </location>
</feature>
<dbReference type="InterPro" id="IPR007110">
    <property type="entry name" value="Ig-like_dom"/>
</dbReference>
<dbReference type="Proteomes" id="UP001174136">
    <property type="component" value="Unassembled WGS sequence"/>
</dbReference>
<feature type="domain" description="Ig-like" evidence="3">
    <location>
        <begin position="3238"/>
        <end position="3328"/>
    </location>
</feature>
<dbReference type="Pfam" id="PF07679">
    <property type="entry name" value="I-set"/>
    <property type="match status" value="42"/>
</dbReference>
<protein>
    <submittedName>
        <fullName evidence="4">Titin</fullName>
    </submittedName>
</protein>
<evidence type="ECO:0000313" key="5">
    <source>
        <dbReference type="Proteomes" id="UP001174136"/>
    </source>
</evidence>
<dbReference type="GO" id="GO:0004674">
    <property type="term" value="F:protein serine/threonine kinase activity"/>
    <property type="evidence" value="ECO:0007669"/>
    <property type="project" value="UniProtKB-KW"/>
</dbReference>
<feature type="domain" description="Ig-like" evidence="3">
    <location>
        <begin position="2401"/>
        <end position="2491"/>
    </location>
</feature>
<dbReference type="PANTHER" id="PTHR47633:SF3">
    <property type="entry name" value="STRIATED MUSCLE PREFERENTIALLY EXPRESSED PROTEIN KINASE"/>
    <property type="match status" value="1"/>
</dbReference>
<feature type="domain" description="Ig-like" evidence="3">
    <location>
        <begin position="3052"/>
        <end position="3142"/>
    </location>
</feature>
<feature type="domain" description="Ig-like" evidence="3">
    <location>
        <begin position="8"/>
        <end position="97"/>
    </location>
</feature>
<feature type="domain" description="Ig-like" evidence="3">
    <location>
        <begin position="1636"/>
        <end position="1726"/>
    </location>
</feature>
<feature type="domain" description="Ig-like" evidence="3">
    <location>
        <begin position="757"/>
        <end position="846"/>
    </location>
</feature>
<feature type="domain" description="Ig-like" evidence="3">
    <location>
        <begin position="3730"/>
        <end position="3820"/>
    </location>
</feature>
<feature type="domain" description="Ig-like" evidence="3">
    <location>
        <begin position="2494"/>
        <end position="2584"/>
    </location>
</feature>
<feature type="domain" description="Ig-like" evidence="3">
    <location>
        <begin position="2084"/>
        <end position="2174"/>
    </location>
</feature>
<feature type="domain" description="Ig-like" evidence="3">
    <location>
        <begin position="195"/>
        <end position="283"/>
    </location>
</feature>
<feature type="domain" description="Ig-like" evidence="3">
    <location>
        <begin position="2587"/>
        <end position="2677"/>
    </location>
</feature>
<proteinExistence type="predicted"/>
<accession>A0AA47MN96</accession>
<feature type="domain" description="Ig-like" evidence="3">
    <location>
        <begin position="1412"/>
        <end position="1502"/>
    </location>
</feature>
<dbReference type="GO" id="GO:0003007">
    <property type="term" value="P:heart morphogenesis"/>
    <property type="evidence" value="ECO:0007669"/>
    <property type="project" value="UniProtKB-ARBA"/>
</dbReference>
<dbReference type="FunFam" id="2.60.40.10:FF:000107">
    <property type="entry name" value="Myosin, light chain kinase a"/>
    <property type="match status" value="25"/>
</dbReference>
<evidence type="ECO:0000313" key="4">
    <source>
        <dbReference type="EMBL" id="KAK0143518.1"/>
    </source>
</evidence>
<feature type="domain" description="Ig-like" evidence="3">
    <location>
        <begin position="288"/>
        <end position="472"/>
    </location>
</feature>